<feature type="region of interest" description="Disordered" evidence="1">
    <location>
        <begin position="99"/>
        <end position="125"/>
    </location>
</feature>
<feature type="compositionally biased region" description="Basic and acidic residues" evidence="1">
    <location>
        <begin position="252"/>
        <end position="264"/>
    </location>
</feature>
<dbReference type="OrthoDB" id="1414696at2759"/>
<sequence>MVNEIGAVDNLRLKNQLTKLTSLVRQLAVSQHQPSMVATLCGICTSMEHPTDMCPKLQEIESDHPESVGAIAISARVESRAICRLTIWNYPECTSSSRGLSTTESAIPGATVPTTATTDSATSRQLTISGRPDEAVGNKQFGVSAKHELQQYAIPTKYECHHPRPQDTNWQLANTVGHLHSVRSGNLPSQTILNPRGNASAITLRSGRELPQVMPQQEPRPTDTNFEPDANSQVPQEKYVQLPFPTRTLTARKSETDEELLRMF</sequence>
<feature type="non-terminal residue" evidence="2">
    <location>
        <position position="1"/>
    </location>
</feature>
<feature type="region of interest" description="Disordered" evidence="1">
    <location>
        <begin position="208"/>
        <end position="264"/>
    </location>
</feature>
<protein>
    <submittedName>
        <fullName evidence="2">Uncharacterized protein</fullName>
    </submittedName>
</protein>
<evidence type="ECO:0000313" key="3">
    <source>
        <dbReference type="Proteomes" id="UP000257109"/>
    </source>
</evidence>
<organism evidence="2 3">
    <name type="scientific">Mucuna pruriens</name>
    <name type="common">Velvet bean</name>
    <name type="synonym">Dolichos pruriens</name>
    <dbReference type="NCBI Taxonomy" id="157652"/>
    <lineage>
        <taxon>Eukaryota</taxon>
        <taxon>Viridiplantae</taxon>
        <taxon>Streptophyta</taxon>
        <taxon>Embryophyta</taxon>
        <taxon>Tracheophyta</taxon>
        <taxon>Spermatophyta</taxon>
        <taxon>Magnoliopsida</taxon>
        <taxon>eudicotyledons</taxon>
        <taxon>Gunneridae</taxon>
        <taxon>Pentapetalae</taxon>
        <taxon>rosids</taxon>
        <taxon>fabids</taxon>
        <taxon>Fabales</taxon>
        <taxon>Fabaceae</taxon>
        <taxon>Papilionoideae</taxon>
        <taxon>50 kb inversion clade</taxon>
        <taxon>NPAAA clade</taxon>
        <taxon>indigoferoid/millettioid clade</taxon>
        <taxon>Phaseoleae</taxon>
        <taxon>Mucuna</taxon>
    </lineage>
</organism>
<feature type="compositionally biased region" description="Polar residues" evidence="1">
    <location>
        <begin position="222"/>
        <end position="235"/>
    </location>
</feature>
<evidence type="ECO:0000256" key="1">
    <source>
        <dbReference type="SAM" id="MobiDB-lite"/>
    </source>
</evidence>
<keyword evidence="3" id="KW-1185">Reference proteome</keyword>
<comment type="caution">
    <text evidence="2">The sequence shown here is derived from an EMBL/GenBank/DDBJ whole genome shotgun (WGS) entry which is preliminary data.</text>
</comment>
<proteinExistence type="predicted"/>
<dbReference type="AlphaFoldDB" id="A0A371GI44"/>
<gene>
    <name evidence="2" type="ORF">CR513_27933</name>
</gene>
<reference evidence="2" key="1">
    <citation type="submission" date="2018-05" db="EMBL/GenBank/DDBJ databases">
        <title>Draft genome of Mucuna pruriens seed.</title>
        <authorList>
            <person name="Nnadi N.E."/>
            <person name="Vos R."/>
            <person name="Hasami M.H."/>
            <person name="Devisetty U.K."/>
            <person name="Aguiy J.C."/>
        </authorList>
    </citation>
    <scope>NUCLEOTIDE SEQUENCE [LARGE SCALE GENOMIC DNA]</scope>
    <source>
        <strain evidence="2">JCA_2017</strain>
    </source>
</reference>
<accession>A0A371GI44</accession>
<evidence type="ECO:0000313" key="2">
    <source>
        <dbReference type="EMBL" id="RDX90225.1"/>
    </source>
</evidence>
<name>A0A371GI44_MUCPR</name>
<feature type="compositionally biased region" description="Low complexity" evidence="1">
    <location>
        <begin position="110"/>
        <end position="122"/>
    </location>
</feature>
<dbReference type="Proteomes" id="UP000257109">
    <property type="component" value="Unassembled WGS sequence"/>
</dbReference>
<dbReference type="EMBL" id="QJKJ01005450">
    <property type="protein sequence ID" value="RDX90225.1"/>
    <property type="molecule type" value="Genomic_DNA"/>
</dbReference>